<accession>A0AAW2EH29</accession>
<dbReference type="PANTHER" id="PTHR43601">
    <property type="entry name" value="THIOREDOXIN, MITOCHONDRIAL"/>
    <property type="match status" value="1"/>
</dbReference>
<evidence type="ECO:0000256" key="4">
    <source>
        <dbReference type="ARBA" id="ARBA00023157"/>
    </source>
</evidence>
<keyword evidence="3" id="KW-0249">Electron transport</keyword>
<keyword evidence="2" id="KW-0813">Transport</keyword>
<dbReference type="EMBL" id="JADYXP020000025">
    <property type="protein sequence ID" value="KAL0100947.1"/>
    <property type="molecule type" value="Genomic_DNA"/>
</dbReference>
<dbReference type="GO" id="GO:0045454">
    <property type="term" value="P:cell redox homeostasis"/>
    <property type="evidence" value="ECO:0007669"/>
    <property type="project" value="TreeGrafter"/>
</dbReference>
<dbReference type="InterPro" id="IPR036249">
    <property type="entry name" value="Thioredoxin-like_sf"/>
</dbReference>
<feature type="domain" description="Thioredoxin" evidence="6">
    <location>
        <begin position="18"/>
        <end position="139"/>
    </location>
</feature>
<evidence type="ECO:0000256" key="1">
    <source>
        <dbReference type="ARBA" id="ARBA00008987"/>
    </source>
</evidence>
<dbReference type="Gene3D" id="3.40.30.10">
    <property type="entry name" value="Glutaredoxin"/>
    <property type="match status" value="1"/>
</dbReference>
<evidence type="ECO:0000256" key="2">
    <source>
        <dbReference type="ARBA" id="ARBA00022448"/>
    </source>
</evidence>
<dbReference type="GO" id="GO:0015035">
    <property type="term" value="F:protein-disulfide reductase activity"/>
    <property type="evidence" value="ECO:0007669"/>
    <property type="project" value="InterPro"/>
</dbReference>
<dbReference type="NCBIfam" id="TIGR01068">
    <property type="entry name" value="thioredoxin"/>
    <property type="match status" value="1"/>
</dbReference>
<reference evidence="7 8" key="1">
    <citation type="submission" date="2023-03" db="EMBL/GenBank/DDBJ databases">
        <title>High recombination rates correlate with genetic variation in Cardiocondyla obscurior ants.</title>
        <authorList>
            <person name="Errbii M."/>
        </authorList>
    </citation>
    <scope>NUCLEOTIDE SEQUENCE [LARGE SCALE GENOMIC DNA]</scope>
    <source>
        <strain evidence="7">Alpha-2009</strain>
        <tissue evidence="7">Whole body</tissue>
    </source>
</reference>
<dbReference type="PROSITE" id="PS51352">
    <property type="entry name" value="THIOREDOXIN_2"/>
    <property type="match status" value="1"/>
</dbReference>
<gene>
    <name evidence="7" type="ORF">PUN28_019378</name>
</gene>
<dbReference type="InterPro" id="IPR005746">
    <property type="entry name" value="Thioredoxin"/>
</dbReference>
<protein>
    <recommendedName>
        <fullName evidence="6">Thioredoxin domain-containing protein</fullName>
    </recommendedName>
</protein>
<dbReference type="CDD" id="cd02947">
    <property type="entry name" value="TRX_family"/>
    <property type="match status" value="1"/>
</dbReference>
<comment type="similarity">
    <text evidence="1">Belongs to the thioredoxin family.</text>
</comment>
<keyword evidence="8" id="KW-1185">Reference proteome</keyword>
<keyword evidence="4" id="KW-1015">Disulfide bond</keyword>
<evidence type="ECO:0000313" key="8">
    <source>
        <dbReference type="Proteomes" id="UP001430953"/>
    </source>
</evidence>
<comment type="caution">
    <text evidence="7">The sequence shown here is derived from an EMBL/GenBank/DDBJ whole genome shotgun (WGS) entry which is preliminary data.</text>
</comment>
<keyword evidence="5" id="KW-0676">Redox-active center</keyword>
<name>A0AAW2EH29_9HYME</name>
<evidence type="ECO:0000313" key="7">
    <source>
        <dbReference type="EMBL" id="KAL0100947.1"/>
    </source>
</evidence>
<sequence>MQRLGIQTIRASRTLLGNRLYTTAPAQEQIVSATFKIQDNKDFHERVMNSKVPVIVDFFATWCNPCRMLTPRIETVVAEKQGKVLLAKVDIDENTDLALDYQVGSVPVLIAMKDGKVLDRIVGLQDTDKLRQFVNKYAE</sequence>
<dbReference type="PANTHER" id="PTHR43601:SF3">
    <property type="entry name" value="THIOREDOXIN, MITOCHONDRIAL"/>
    <property type="match status" value="1"/>
</dbReference>
<evidence type="ECO:0000259" key="6">
    <source>
        <dbReference type="PROSITE" id="PS51352"/>
    </source>
</evidence>
<dbReference type="FunFam" id="3.40.30.10:FF:000001">
    <property type="entry name" value="Thioredoxin"/>
    <property type="match status" value="1"/>
</dbReference>
<dbReference type="InterPro" id="IPR013766">
    <property type="entry name" value="Thioredoxin_domain"/>
</dbReference>
<dbReference type="SUPFAM" id="SSF52833">
    <property type="entry name" value="Thioredoxin-like"/>
    <property type="match status" value="1"/>
</dbReference>
<proteinExistence type="inferred from homology"/>
<evidence type="ECO:0000256" key="5">
    <source>
        <dbReference type="ARBA" id="ARBA00023284"/>
    </source>
</evidence>
<organism evidence="7 8">
    <name type="scientific">Cardiocondyla obscurior</name>
    <dbReference type="NCBI Taxonomy" id="286306"/>
    <lineage>
        <taxon>Eukaryota</taxon>
        <taxon>Metazoa</taxon>
        <taxon>Ecdysozoa</taxon>
        <taxon>Arthropoda</taxon>
        <taxon>Hexapoda</taxon>
        <taxon>Insecta</taxon>
        <taxon>Pterygota</taxon>
        <taxon>Neoptera</taxon>
        <taxon>Endopterygota</taxon>
        <taxon>Hymenoptera</taxon>
        <taxon>Apocrita</taxon>
        <taxon>Aculeata</taxon>
        <taxon>Formicoidea</taxon>
        <taxon>Formicidae</taxon>
        <taxon>Myrmicinae</taxon>
        <taxon>Cardiocondyla</taxon>
    </lineage>
</organism>
<evidence type="ECO:0000256" key="3">
    <source>
        <dbReference type="ARBA" id="ARBA00022982"/>
    </source>
</evidence>
<dbReference type="Pfam" id="PF00085">
    <property type="entry name" value="Thioredoxin"/>
    <property type="match status" value="1"/>
</dbReference>
<dbReference type="GO" id="GO:0005739">
    <property type="term" value="C:mitochondrion"/>
    <property type="evidence" value="ECO:0007669"/>
    <property type="project" value="TreeGrafter"/>
</dbReference>
<dbReference type="Proteomes" id="UP001430953">
    <property type="component" value="Unassembled WGS sequence"/>
</dbReference>
<dbReference type="AlphaFoldDB" id="A0AAW2EH29"/>